<dbReference type="Proteomes" id="UP001596058">
    <property type="component" value="Unassembled WGS sequence"/>
</dbReference>
<gene>
    <name evidence="1" type="ORF">ACFPZ3_20735</name>
</gene>
<dbReference type="RefSeq" id="WP_379515813.1">
    <property type="nucleotide sequence ID" value="NZ_JBHSPA010000024.1"/>
</dbReference>
<sequence length="68" mass="6703">MDGIEGAIASVPGAAWGIGAAVCAALSEAGVLRPEAYDVACGHKDTTQPGPIADIGAIVAARLKETNL</sequence>
<evidence type="ECO:0000313" key="1">
    <source>
        <dbReference type="EMBL" id="MFC5826298.1"/>
    </source>
</evidence>
<protein>
    <submittedName>
        <fullName evidence="1">Uncharacterized protein</fullName>
    </submittedName>
</protein>
<organism evidence="1 2">
    <name type="scientific">Nonomuraea insulae</name>
    <dbReference type="NCBI Taxonomy" id="1616787"/>
    <lineage>
        <taxon>Bacteria</taxon>
        <taxon>Bacillati</taxon>
        <taxon>Actinomycetota</taxon>
        <taxon>Actinomycetes</taxon>
        <taxon>Streptosporangiales</taxon>
        <taxon>Streptosporangiaceae</taxon>
        <taxon>Nonomuraea</taxon>
    </lineage>
</organism>
<accession>A0ABW1CN42</accession>
<comment type="caution">
    <text evidence="1">The sequence shown here is derived from an EMBL/GenBank/DDBJ whole genome shotgun (WGS) entry which is preliminary data.</text>
</comment>
<proteinExistence type="predicted"/>
<reference evidence="2" key="1">
    <citation type="journal article" date="2019" name="Int. J. Syst. Evol. Microbiol.">
        <title>The Global Catalogue of Microorganisms (GCM) 10K type strain sequencing project: providing services to taxonomists for standard genome sequencing and annotation.</title>
        <authorList>
            <consortium name="The Broad Institute Genomics Platform"/>
            <consortium name="The Broad Institute Genome Sequencing Center for Infectious Disease"/>
            <person name="Wu L."/>
            <person name="Ma J."/>
        </authorList>
    </citation>
    <scope>NUCLEOTIDE SEQUENCE [LARGE SCALE GENOMIC DNA]</scope>
    <source>
        <strain evidence="2">CCUG 53903</strain>
    </source>
</reference>
<evidence type="ECO:0000313" key="2">
    <source>
        <dbReference type="Proteomes" id="UP001596058"/>
    </source>
</evidence>
<name>A0ABW1CN42_9ACTN</name>
<dbReference type="EMBL" id="JBHSPA010000024">
    <property type="protein sequence ID" value="MFC5826298.1"/>
    <property type="molecule type" value="Genomic_DNA"/>
</dbReference>
<keyword evidence="2" id="KW-1185">Reference proteome</keyword>